<accession>A0A1E3VLG9</accession>
<evidence type="ECO:0000313" key="5">
    <source>
        <dbReference type="Proteomes" id="UP000094172"/>
    </source>
</evidence>
<dbReference type="AlphaFoldDB" id="A0A1E3VLG9"/>
<dbReference type="SUPFAM" id="SSF55729">
    <property type="entry name" value="Acyl-CoA N-acyltransferases (Nat)"/>
    <property type="match status" value="1"/>
</dbReference>
<dbReference type="InterPro" id="IPR050832">
    <property type="entry name" value="Bact_Acetyltransf"/>
</dbReference>
<dbReference type="RefSeq" id="WP_069444749.1">
    <property type="nucleotide sequence ID" value="NZ_LPWE01000012.1"/>
</dbReference>
<gene>
    <name evidence="4" type="ORF">AUC70_06855</name>
</gene>
<proteinExistence type="predicted"/>
<evidence type="ECO:0000259" key="3">
    <source>
        <dbReference type="PROSITE" id="PS51186"/>
    </source>
</evidence>
<keyword evidence="5" id="KW-1185">Reference proteome</keyword>
<dbReference type="STRING" id="1774970.AUC70_06855"/>
<dbReference type="GO" id="GO:0016747">
    <property type="term" value="F:acyltransferase activity, transferring groups other than amino-acyl groups"/>
    <property type="evidence" value="ECO:0007669"/>
    <property type="project" value="InterPro"/>
</dbReference>
<keyword evidence="2" id="KW-0012">Acyltransferase</keyword>
<dbReference type="PROSITE" id="PS51186">
    <property type="entry name" value="GNAT"/>
    <property type="match status" value="1"/>
</dbReference>
<reference evidence="4 5" key="1">
    <citation type="journal article" date="2016" name="Environ. Microbiol.">
        <title>New Methyloceanibacter diversity from North Sea sediments includes methanotroph containing solely the soluble methane monooxygenase.</title>
        <authorList>
            <person name="Vekeman B."/>
            <person name="Kerckhof F.M."/>
            <person name="Cremers G."/>
            <person name="de Vos P."/>
            <person name="Vandamme P."/>
            <person name="Boon N."/>
            <person name="Op den Camp H.J."/>
            <person name="Heylen K."/>
        </authorList>
    </citation>
    <scope>NUCLEOTIDE SEQUENCE [LARGE SCALE GENOMIC DNA]</scope>
    <source>
        <strain evidence="4 5">R-67176</strain>
    </source>
</reference>
<dbReference type="Gene3D" id="3.40.630.30">
    <property type="match status" value="1"/>
</dbReference>
<comment type="caution">
    <text evidence="4">The sequence shown here is derived from an EMBL/GenBank/DDBJ whole genome shotgun (WGS) entry which is preliminary data.</text>
</comment>
<sequence>MALEPTFRPATLADAAALAVLVDIAANGLANQIWLDQAGPGQSALEVGRQSVRRPEDVDSYRNATIAMMGPEIAACVIGGLPESLYDASRLDEKPDMFRPVARLAVQAPGTWFIDVIASFAEFRGYGLGSKLLALAASKAEEAGPAGNSLVVGSWNTGAERLYRRCGFLPVAREPAILPESYPQSGDWILMQRPLP</sequence>
<dbReference type="InterPro" id="IPR016181">
    <property type="entry name" value="Acyl_CoA_acyltransferase"/>
</dbReference>
<dbReference type="Pfam" id="PF00583">
    <property type="entry name" value="Acetyltransf_1"/>
    <property type="match status" value="1"/>
</dbReference>
<dbReference type="PANTHER" id="PTHR43877">
    <property type="entry name" value="AMINOALKYLPHOSPHONATE N-ACETYLTRANSFERASE-RELATED-RELATED"/>
    <property type="match status" value="1"/>
</dbReference>
<dbReference type="EMBL" id="LPWE01000012">
    <property type="protein sequence ID" value="ODR94388.1"/>
    <property type="molecule type" value="Genomic_DNA"/>
</dbReference>
<name>A0A1E3VLG9_9HYPH</name>
<evidence type="ECO:0000256" key="2">
    <source>
        <dbReference type="ARBA" id="ARBA00023315"/>
    </source>
</evidence>
<feature type="domain" description="N-acetyltransferase" evidence="3">
    <location>
        <begin position="5"/>
        <end position="196"/>
    </location>
</feature>
<dbReference type="CDD" id="cd04301">
    <property type="entry name" value="NAT_SF"/>
    <property type="match status" value="1"/>
</dbReference>
<dbReference type="Proteomes" id="UP000094172">
    <property type="component" value="Unassembled WGS sequence"/>
</dbReference>
<organism evidence="4 5">
    <name type="scientific">Methyloceanibacter stevinii</name>
    <dbReference type="NCBI Taxonomy" id="1774970"/>
    <lineage>
        <taxon>Bacteria</taxon>
        <taxon>Pseudomonadati</taxon>
        <taxon>Pseudomonadota</taxon>
        <taxon>Alphaproteobacteria</taxon>
        <taxon>Hyphomicrobiales</taxon>
        <taxon>Hyphomicrobiaceae</taxon>
        <taxon>Methyloceanibacter</taxon>
    </lineage>
</organism>
<evidence type="ECO:0000256" key="1">
    <source>
        <dbReference type="ARBA" id="ARBA00022679"/>
    </source>
</evidence>
<keyword evidence="1" id="KW-0808">Transferase</keyword>
<protein>
    <recommendedName>
        <fullName evidence="3">N-acetyltransferase domain-containing protein</fullName>
    </recommendedName>
</protein>
<evidence type="ECO:0000313" key="4">
    <source>
        <dbReference type="EMBL" id="ODR94388.1"/>
    </source>
</evidence>
<dbReference type="InterPro" id="IPR000182">
    <property type="entry name" value="GNAT_dom"/>
</dbReference>